<accession>A0AB40C1L1</accession>
<feature type="domain" description="U3 small nucleolar RNA-associated protein 20 N-terminal" evidence="1">
    <location>
        <begin position="25"/>
        <end position="129"/>
    </location>
</feature>
<gene>
    <name evidence="3 4" type="primary">LOC120270649</name>
</gene>
<protein>
    <submittedName>
        <fullName evidence="3 4">Uncharacterized protein LOC120270649 isoform X1</fullName>
    </submittedName>
</protein>
<dbReference type="AlphaFoldDB" id="A0AB40C1L1"/>
<dbReference type="InterPro" id="IPR011430">
    <property type="entry name" value="UTP20_N"/>
</dbReference>
<evidence type="ECO:0000259" key="1">
    <source>
        <dbReference type="Pfam" id="PF07539"/>
    </source>
</evidence>
<evidence type="ECO:0000313" key="4">
    <source>
        <dbReference type="RefSeq" id="XP_039133642.1"/>
    </source>
</evidence>
<sequence length="226" mass="25803">MTKKMGNILNTIHPLLTHVDLDLHLLICDILDGLVMNDPFLTFLAKLLRRLNAVSVSSIEIGEPDYDTRVEAYGSIKSELFSVLKEDHALIILSQCVYDMSSEKLVFWQNASRALLSFVQFAGPILNSEKKYCDEIISKFELQDDEVNTTQRPNETCVTWMKVSIQMIIENIFLSNMREAMKKDISVQKIHRRIKALAHFRNVINVGNISEVCNAFYLAMVIMCAN</sequence>
<reference evidence="3 4" key="1">
    <citation type="submission" date="2025-04" db="UniProtKB">
        <authorList>
            <consortium name="RefSeq"/>
        </authorList>
    </citation>
    <scope>IDENTIFICATION</scope>
</reference>
<name>A0AB40C1L1_DIOCR</name>
<dbReference type="RefSeq" id="XP_039133642.1">
    <property type="nucleotide sequence ID" value="XM_039277708.1"/>
</dbReference>
<organism evidence="2 4">
    <name type="scientific">Dioscorea cayennensis subsp. rotundata</name>
    <name type="common">White Guinea yam</name>
    <name type="synonym">Dioscorea rotundata</name>
    <dbReference type="NCBI Taxonomy" id="55577"/>
    <lineage>
        <taxon>Eukaryota</taxon>
        <taxon>Viridiplantae</taxon>
        <taxon>Streptophyta</taxon>
        <taxon>Embryophyta</taxon>
        <taxon>Tracheophyta</taxon>
        <taxon>Spermatophyta</taxon>
        <taxon>Magnoliopsida</taxon>
        <taxon>Liliopsida</taxon>
        <taxon>Dioscoreales</taxon>
        <taxon>Dioscoreaceae</taxon>
        <taxon>Dioscorea</taxon>
    </lineage>
</organism>
<dbReference type="Proteomes" id="UP001515500">
    <property type="component" value="Chromosome 10"/>
</dbReference>
<dbReference type="PANTHER" id="PTHR17695:SF11">
    <property type="entry name" value="SMALL SUBUNIT PROCESSOME COMPONENT 20 HOMOLOG"/>
    <property type="match status" value="1"/>
</dbReference>
<dbReference type="GO" id="GO:0032040">
    <property type="term" value="C:small-subunit processome"/>
    <property type="evidence" value="ECO:0007669"/>
    <property type="project" value="TreeGrafter"/>
</dbReference>
<dbReference type="GeneID" id="120270649"/>
<dbReference type="Pfam" id="PF07539">
    <property type="entry name" value="UTP20_N"/>
    <property type="match status" value="1"/>
</dbReference>
<evidence type="ECO:0000313" key="3">
    <source>
        <dbReference type="RefSeq" id="XP_039133641.1"/>
    </source>
</evidence>
<dbReference type="GO" id="GO:0030686">
    <property type="term" value="C:90S preribosome"/>
    <property type="evidence" value="ECO:0007669"/>
    <property type="project" value="TreeGrafter"/>
</dbReference>
<dbReference type="PANTHER" id="PTHR17695">
    <property type="entry name" value="SMALL SUBUNIT PROCESSOME COMPONENT 20 HOMOLOG"/>
    <property type="match status" value="1"/>
</dbReference>
<proteinExistence type="predicted"/>
<keyword evidence="2" id="KW-1185">Reference proteome</keyword>
<evidence type="ECO:0000313" key="2">
    <source>
        <dbReference type="Proteomes" id="UP001515500"/>
    </source>
</evidence>
<dbReference type="InterPro" id="IPR052575">
    <property type="entry name" value="SSU_processome_comp_20"/>
</dbReference>
<dbReference type="RefSeq" id="XP_039133641.1">
    <property type="nucleotide sequence ID" value="XM_039277707.1"/>
</dbReference>